<organism evidence="2 3">
    <name type="scientific">Gordonia crocea</name>
    <dbReference type="NCBI Taxonomy" id="589162"/>
    <lineage>
        <taxon>Bacteria</taxon>
        <taxon>Bacillati</taxon>
        <taxon>Actinomycetota</taxon>
        <taxon>Actinomycetes</taxon>
        <taxon>Mycobacteriales</taxon>
        <taxon>Gordoniaceae</taxon>
        <taxon>Gordonia</taxon>
    </lineage>
</organism>
<protein>
    <submittedName>
        <fullName evidence="2">Uncharacterized protein</fullName>
    </submittedName>
</protein>
<proteinExistence type="predicted"/>
<keyword evidence="3" id="KW-1185">Reference proteome</keyword>
<evidence type="ECO:0000313" key="2">
    <source>
        <dbReference type="EMBL" id="GED96880.1"/>
    </source>
</evidence>
<dbReference type="RefSeq" id="WP_161926293.1">
    <property type="nucleotide sequence ID" value="NZ_BJOU01000001.1"/>
</dbReference>
<reference evidence="3" key="1">
    <citation type="submission" date="2019-06" db="EMBL/GenBank/DDBJ databases">
        <title>Gordonia isolated from sludge of a wastewater treatment plant.</title>
        <authorList>
            <person name="Tamura T."/>
            <person name="Aoyama K."/>
            <person name="Kang Y."/>
            <person name="Saito S."/>
            <person name="Akiyama N."/>
            <person name="Yazawa K."/>
            <person name="Gonoi T."/>
            <person name="Mikami Y."/>
        </authorList>
    </citation>
    <scope>NUCLEOTIDE SEQUENCE [LARGE SCALE GENOMIC DNA]</scope>
    <source>
        <strain evidence="3">NBRC 107697</strain>
    </source>
</reference>
<keyword evidence="1" id="KW-0472">Membrane</keyword>
<dbReference type="Proteomes" id="UP000444980">
    <property type="component" value="Unassembled WGS sequence"/>
</dbReference>
<name>A0A7I9UVT0_9ACTN</name>
<evidence type="ECO:0000313" key="3">
    <source>
        <dbReference type="Proteomes" id="UP000444980"/>
    </source>
</evidence>
<dbReference type="EMBL" id="BJOU01000001">
    <property type="protein sequence ID" value="GED96880.1"/>
    <property type="molecule type" value="Genomic_DNA"/>
</dbReference>
<feature type="transmembrane region" description="Helical" evidence="1">
    <location>
        <begin position="38"/>
        <end position="55"/>
    </location>
</feature>
<accession>A0A7I9UVT0</accession>
<dbReference type="AlphaFoldDB" id="A0A7I9UVT0"/>
<keyword evidence="1" id="KW-0812">Transmembrane</keyword>
<sequence length="168" mass="16021">MSAPHPGLPALRTGVAVAVPALALTAHATATGMMPQAAAFAACLGLGGLLALVVGGPSGGISMPRTLAVLTVGQAAGHLAAGIGDGASGHAYDSGPMLAWHLVAVPASAVLLVLVARCYALVTAVIAVLTSLPAAPIAAELHIGAVVARPATAVVGAGASPRAPPLFG</sequence>
<evidence type="ECO:0000256" key="1">
    <source>
        <dbReference type="SAM" id="Phobius"/>
    </source>
</evidence>
<feature type="transmembrane region" description="Helical" evidence="1">
    <location>
        <begin position="104"/>
        <end position="129"/>
    </location>
</feature>
<keyword evidence="1" id="KW-1133">Transmembrane helix</keyword>
<comment type="caution">
    <text evidence="2">The sequence shown here is derived from an EMBL/GenBank/DDBJ whole genome shotgun (WGS) entry which is preliminary data.</text>
</comment>
<gene>
    <name evidence="2" type="ORF">nbrc107697_09190</name>
</gene>